<evidence type="ECO:0000259" key="1">
    <source>
        <dbReference type="Pfam" id="PF02627"/>
    </source>
</evidence>
<organism evidence="2 3">
    <name type="scientific">Novosphingobium mangrovi</name>
    <name type="common">ex Hu et al. 2023</name>
    <dbReference type="NCBI Taxonomy" id="2930094"/>
    <lineage>
        <taxon>Bacteria</taxon>
        <taxon>Pseudomonadati</taxon>
        <taxon>Pseudomonadota</taxon>
        <taxon>Alphaproteobacteria</taxon>
        <taxon>Sphingomonadales</taxon>
        <taxon>Sphingomonadaceae</taxon>
        <taxon>Novosphingobium</taxon>
    </lineage>
</organism>
<protein>
    <submittedName>
        <fullName evidence="2">Carboxymuconolactone decarboxylase family protein</fullName>
    </submittedName>
</protein>
<dbReference type="Pfam" id="PF02627">
    <property type="entry name" value="CMD"/>
    <property type="match status" value="1"/>
</dbReference>
<dbReference type="InterPro" id="IPR003779">
    <property type="entry name" value="CMD-like"/>
</dbReference>
<dbReference type="PANTHER" id="PTHR33570:SF9">
    <property type="entry name" value="BLL4600 PROTEIN"/>
    <property type="match status" value="1"/>
</dbReference>
<name>A0ABT0AEI1_9SPHN</name>
<evidence type="ECO:0000313" key="2">
    <source>
        <dbReference type="EMBL" id="MCJ1961603.1"/>
    </source>
</evidence>
<dbReference type="PANTHER" id="PTHR33570">
    <property type="entry name" value="4-CARBOXYMUCONOLACTONE DECARBOXYLASE FAMILY PROTEIN"/>
    <property type="match status" value="1"/>
</dbReference>
<dbReference type="RefSeq" id="WP_243800866.1">
    <property type="nucleotide sequence ID" value="NZ_JALHAT010000023.1"/>
</dbReference>
<keyword evidence="3" id="KW-1185">Reference proteome</keyword>
<evidence type="ECO:0000313" key="3">
    <source>
        <dbReference type="Proteomes" id="UP001162802"/>
    </source>
</evidence>
<sequence>MSTEPEQSPAIAEIMRVYEAVPEFERIRRTVLMGDLWEQSELPPRERSLVTCALLAASNRRDELESHVAKAIGNGVTPDELRGLIVHLAFYAGWPSGLLLGRAALPYLEGSPPQQS</sequence>
<proteinExistence type="predicted"/>
<comment type="caution">
    <text evidence="2">The sequence shown here is derived from an EMBL/GenBank/DDBJ whole genome shotgun (WGS) entry which is preliminary data.</text>
</comment>
<dbReference type="InterPro" id="IPR052512">
    <property type="entry name" value="4CMD/NDH-1_regulator"/>
</dbReference>
<dbReference type="EMBL" id="JALHAT010000023">
    <property type="protein sequence ID" value="MCJ1961603.1"/>
    <property type="molecule type" value="Genomic_DNA"/>
</dbReference>
<dbReference type="Gene3D" id="1.20.1290.10">
    <property type="entry name" value="AhpD-like"/>
    <property type="match status" value="1"/>
</dbReference>
<dbReference type="SUPFAM" id="SSF69118">
    <property type="entry name" value="AhpD-like"/>
    <property type="match status" value="1"/>
</dbReference>
<feature type="domain" description="Carboxymuconolactone decarboxylase-like" evidence="1">
    <location>
        <begin position="22"/>
        <end position="96"/>
    </location>
</feature>
<dbReference type="Proteomes" id="UP001162802">
    <property type="component" value="Unassembled WGS sequence"/>
</dbReference>
<reference evidence="2" key="1">
    <citation type="submission" date="2022-03" db="EMBL/GenBank/DDBJ databases">
        <title>Identification of a novel bacterium isolated from mangrove sediments.</title>
        <authorList>
            <person name="Pan X."/>
        </authorList>
    </citation>
    <scope>NUCLEOTIDE SEQUENCE</scope>
    <source>
        <strain evidence="2">B2637</strain>
    </source>
</reference>
<gene>
    <name evidence="2" type="ORF">MTR65_12985</name>
</gene>
<dbReference type="InterPro" id="IPR029032">
    <property type="entry name" value="AhpD-like"/>
</dbReference>
<accession>A0ABT0AEI1</accession>